<dbReference type="GO" id="GO:0004066">
    <property type="term" value="F:asparagine synthase (glutamine-hydrolyzing) activity"/>
    <property type="evidence" value="ECO:0007669"/>
    <property type="project" value="UniProtKB-EC"/>
</dbReference>
<protein>
    <recommendedName>
        <fullName evidence="3">asparagine synthase (glutamine-hydrolyzing)</fullName>
        <ecNumber evidence="3">6.3.5.4</ecNumber>
    </recommendedName>
</protein>
<comment type="catalytic activity">
    <reaction evidence="7">
        <text>L-aspartate + L-glutamine + ATP + H2O = L-asparagine + L-glutamate + AMP + diphosphate + H(+)</text>
        <dbReference type="Rhea" id="RHEA:12228"/>
        <dbReference type="ChEBI" id="CHEBI:15377"/>
        <dbReference type="ChEBI" id="CHEBI:15378"/>
        <dbReference type="ChEBI" id="CHEBI:29985"/>
        <dbReference type="ChEBI" id="CHEBI:29991"/>
        <dbReference type="ChEBI" id="CHEBI:30616"/>
        <dbReference type="ChEBI" id="CHEBI:33019"/>
        <dbReference type="ChEBI" id="CHEBI:58048"/>
        <dbReference type="ChEBI" id="CHEBI:58359"/>
        <dbReference type="ChEBI" id="CHEBI:456215"/>
        <dbReference type="EC" id="6.3.5.4"/>
    </reaction>
</comment>
<evidence type="ECO:0000256" key="4">
    <source>
        <dbReference type="ARBA" id="ARBA00022741"/>
    </source>
</evidence>
<dbReference type="InterPro" id="IPR051786">
    <property type="entry name" value="ASN_synthetase/amidase"/>
</dbReference>
<keyword evidence="6 8" id="KW-0315">Glutamine amidotransferase</keyword>
<accession>B0TYV0</accession>
<dbReference type="InterPro" id="IPR017932">
    <property type="entry name" value="GATase_2_dom"/>
</dbReference>
<dbReference type="AlphaFoldDB" id="B0TYV0"/>
<dbReference type="SUPFAM" id="SSF52402">
    <property type="entry name" value="Adenine nucleotide alpha hydrolases-like"/>
    <property type="match status" value="1"/>
</dbReference>
<dbReference type="GO" id="GO:0006529">
    <property type="term" value="P:asparagine biosynthetic process"/>
    <property type="evidence" value="ECO:0007669"/>
    <property type="project" value="UniProtKB-KW"/>
</dbReference>
<dbReference type="NCBIfam" id="TIGR01536">
    <property type="entry name" value="asn_synth_AEB"/>
    <property type="match status" value="1"/>
</dbReference>
<keyword evidence="8" id="KW-0061">Asparagine biosynthesis</keyword>
<dbReference type="HOGENOM" id="CLU_014658_3_0_6"/>
<keyword evidence="5 9" id="KW-0067">ATP-binding</keyword>
<keyword evidence="4 9" id="KW-0547">Nucleotide-binding</keyword>
<feature type="binding site" evidence="9">
    <location>
        <position position="269"/>
    </location>
    <ligand>
        <name>ATP</name>
        <dbReference type="ChEBI" id="CHEBI:30616"/>
    </ligand>
</feature>
<evidence type="ECO:0000313" key="12">
    <source>
        <dbReference type="EMBL" id="ABZ87696.1"/>
    </source>
</evidence>
<dbReference type="GO" id="GO:0005829">
    <property type="term" value="C:cytosol"/>
    <property type="evidence" value="ECO:0007669"/>
    <property type="project" value="TreeGrafter"/>
</dbReference>
<gene>
    <name evidence="12" type="ordered locus">Fphi_1471</name>
</gene>
<feature type="binding site" evidence="9">
    <location>
        <begin position="340"/>
        <end position="341"/>
    </location>
    <ligand>
        <name>ATP</name>
        <dbReference type="ChEBI" id="CHEBI:30616"/>
    </ligand>
</feature>
<feature type="binding site" evidence="9">
    <location>
        <position position="94"/>
    </location>
    <ligand>
        <name>L-glutamine</name>
        <dbReference type="ChEBI" id="CHEBI:58359"/>
    </ligand>
</feature>
<sequence>MCGLLFTNNPQVDLNKFRIALNQFYYRGPNYSEVKKINSALLGHNRLSIQDLSLAGKQPFLSSSGRFIIVFNGEIYNFRELAITHNIALKTGCDTELLIELYEKQGKNMLQELNGMFAFVIYDLKKNRYFSARDRLGIKPLYFFENNGFITYSSEVNGLKSLFNIEEVNEWAIRQYKKVRMFFDGHTIYKNIRMFPAGHYDDNGDIKEYWSLPYAKNKQPPTDQELSDLILSAVTYRRIADVSLGSYLSGGIDSSIIAILAQEPDTWTIGFSDDNEFFWSDLVAIKTGSIHTKILVSYDEFINTAKDMISIRQEPLSVPNEVLLYLMTKEVSKKNKVVLSGEGADELFFGYDRIFSWAMESINFDMEQFDNLYSYGKHKDYAVLEALIEPFNKKNYNCEDIVSHFFQIRHLHGLLRRLDNSTMRCGVEARVPFVDHRLVERMAGVSGTYKMANGIIKAPLKRIYKHILPKEVVDRKKIGFPVDLDKIFKQGNDYDTWLNFNLKVLGI</sequence>
<feature type="site" description="Important for beta-aspartyl-AMP intermediate formation" evidence="10">
    <location>
        <position position="342"/>
    </location>
</feature>
<feature type="active site" description="For GATase activity" evidence="8">
    <location>
        <position position="2"/>
    </location>
</feature>
<keyword evidence="12" id="KW-0436">Ligase</keyword>
<comment type="pathway">
    <text evidence="1">Amino-acid biosynthesis; L-asparagine biosynthesis; L-asparagine from L-aspartate (L-Gln route): step 1/1.</text>
</comment>
<evidence type="ECO:0000256" key="10">
    <source>
        <dbReference type="PIRSR" id="PIRSR001589-3"/>
    </source>
</evidence>
<evidence type="ECO:0000256" key="6">
    <source>
        <dbReference type="ARBA" id="ARBA00022962"/>
    </source>
</evidence>
<evidence type="ECO:0000259" key="11">
    <source>
        <dbReference type="PROSITE" id="PS51278"/>
    </source>
</evidence>
<name>B0TYV0_FRAP2</name>
<dbReference type="SUPFAM" id="SSF56235">
    <property type="entry name" value="N-terminal nucleophile aminohydrolases (Ntn hydrolases)"/>
    <property type="match status" value="1"/>
</dbReference>
<feature type="domain" description="Glutamine amidotransferase type-2" evidence="11">
    <location>
        <begin position="2"/>
        <end position="193"/>
    </location>
</feature>
<evidence type="ECO:0000256" key="3">
    <source>
        <dbReference type="ARBA" id="ARBA00012737"/>
    </source>
</evidence>
<dbReference type="InterPro" id="IPR014729">
    <property type="entry name" value="Rossmann-like_a/b/a_fold"/>
</dbReference>
<dbReference type="Pfam" id="PF00733">
    <property type="entry name" value="Asn_synthase"/>
    <property type="match status" value="1"/>
</dbReference>
<evidence type="ECO:0000256" key="2">
    <source>
        <dbReference type="ARBA" id="ARBA00005752"/>
    </source>
</evidence>
<dbReference type="CDD" id="cd00712">
    <property type="entry name" value="AsnB"/>
    <property type="match status" value="1"/>
</dbReference>
<evidence type="ECO:0000256" key="1">
    <source>
        <dbReference type="ARBA" id="ARBA00005187"/>
    </source>
</evidence>
<dbReference type="InterPro" id="IPR006426">
    <property type="entry name" value="Asn_synth_AEB"/>
</dbReference>
<dbReference type="EC" id="6.3.5.4" evidence="3"/>
<evidence type="ECO:0000256" key="9">
    <source>
        <dbReference type="PIRSR" id="PIRSR001589-2"/>
    </source>
</evidence>
<proteinExistence type="inferred from homology"/>
<keyword evidence="8" id="KW-0028">Amino-acid biosynthesis</keyword>
<dbReference type="InterPro" id="IPR029055">
    <property type="entry name" value="Ntn_hydrolases_N"/>
</dbReference>
<dbReference type="eggNOG" id="COG0367">
    <property type="taxonomic scope" value="Bacteria"/>
</dbReference>
<comment type="similarity">
    <text evidence="2">Belongs to the asparagine synthetase family.</text>
</comment>
<dbReference type="PANTHER" id="PTHR43284:SF1">
    <property type="entry name" value="ASPARAGINE SYNTHETASE"/>
    <property type="match status" value="1"/>
</dbReference>
<organism evidence="12">
    <name type="scientific">Francisella philomiragia subsp. philomiragia (strain ATCC 25017 / CCUG 19701 / FSC 153 / O#319-036)</name>
    <dbReference type="NCBI Taxonomy" id="484022"/>
    <lineage>
        <taxon>Bacteria</taxon>
        <taxon>Pseudomonadati</taxon>
        <taxon>Pseudomonadota</taxon>
        <taxon>Gammaproteobacteria</taxon>
        <taxon>Thiotrichales</taxon>
        <taxon>Francisellaceae</taxon>
        <taxon>Francisella</taxon>
    </lineage>
</organism>
<dbReference type="Pfam" id="PF13537">
    <property type="entry name" value="GATase_7"/>
    <property type="match status" value="1"/>
</dbReference>
<evidence type="ECO:0000256" key="7">
    <source>
        <dbReference type="ARBA" id="ARBA00048741"/>
    </source>
</evidence>
<dbReference type="InterPro" id="IPR001962">
    <property type="entry name" value="Asn_synthase"/>
</dbReference>
<dbReference type="PANTHER" id="PTHR43284">
    <property type="entry name" value="ASPARAGINE SYNTHETASE (GLUTAMINE-HYDROLYZING)"/>
    <property type="match status" value="1"/>
</dbReference>
<evidence type="ECO:0000256" key="8">
    <source>
        <dbReference type="PIRSR" id="PIRSR001589-1"/>
    </source>
</evidence>
<reference evidence="12" key="1">
    <citation type="submission" date="2009-01" db="EMBL/GenBank/DDBJ databases">
        <title>Complete sequence of chromosome of Francisella philomiragia subsp. philomiragia ATCC 25017.</title>
        <authorList>
            <consortium name="US DOE Joint Genome Institute"/>
            <person name="Copeland A."/>
            <person name="Lucas S."/>
            <person name="Lapidus A."/>
            <person name="Barry K."/>
            <person name="Detter J.C."/>
            <person name="Glavina del Rio T."/>
            <person name="Hammon N."/>
            <person name="Israni S."/>
            <person name="Dalin E."/>
            <person name="Tice H."/>
            <person name="Pitluck S."/>
            <person name="Chain P."/>
            <person name="Malfatti S."/>
            <person name="Shin M."/>
            <person name="Vergez L."/>
            <person name="Schmutz J."/>
            <person name="Larimer F."/>
            <person name="Land M."/>
            <person name="Hauser L."/>
            <person name="Richardson P."/>
        </authorList>
    </citation>
    <scope>NUCLEOTIDE SEQUENCE</scope>
    <source>
        <strain evidence="12">ATCC 25017</strain>
    </source>
</reference>
<dbReference type="KEGG" id="fph:Fphi_1471"/>
<dbReference type="Gene3D" id="3.60.20.10">
    <property type="entry name" value="Glutamine Phosphoribosylpyrophosphate, subunit 1, domain 1"/>
    <property type="match status" value="1"/>
</dbReference>
<dbReference type="Gene3D" id="3.40.50.620">
    <property type="entry name" value="HUPs"/>
    <property type="match status" value="1"/>
</dbReference>
<dbReference type="PROSITE" id="PS51278">
    <property type="entry name" value="GATASE_TYPE_2"/>
    <property type="match status" value="1"/>
</dbReference>
<evidence type="ECO:0000256" key="5">
    <source>
        <dbReference type="ARBA" id="ARBA00022840"/>
    </source>
</evidence>
<dbReference type="InterPro" id="IPR033738">
    <property type="entry name" value="AsnB_N"/>
</dbReference>
<dbReference type="CDD" id="cd01991">
    <property type="entry name" value="Asn_synthase_B_C"/>
    <property type="match status" value="1"/>
</dbReference>
<dbReference type="EMBL" id="CP000937">
    <property type="protein sequence ID" value="ABZ87696.1"/>
    <property type="molecule type" value="Genomic_DNA"/>
</dbReference>
<dbReference type="GO" id="GO:0005524">
    <property type="term" value="F:ATP binding"/>
    <property type="evidence" value="ECO:0007669"/>
    <property type="project" value="UniProtKB-KW"/>
</dbReference>
<dbReference type="PIRSF" id="PIRSF001589">
    <property type="entry name" value="Asn_synthetase_glu-h"/>
    <property type="match status" value="1"/>
</dbReference>